<gene>
    <name evidence="2" type="ORF">AVDCRST_MAG61-187</name>
</gene>
<keyword evidence="2" id="KW-0560">Oxidoreductase</keyword>
<name>A0A6J4JZA3_9ACTN</name>
<proteinExistence type="predicted"/>
<accession>A0A6J4JZA3</accession>
<feature type="compositionally biased region" description="Low complexity" evidence="1">
    <location>
        <begin position="43"/>
        <end position="70"/>
    </location>
</feature>
<organism evidence="2">
    <name type="scientific">uncultured Friedmanniella sp</name>
    <dbReference type="NCBI Taxonomy" id="335381"/>
    <lineage>
        <taxon>Bacteria</taxon>
        <taxon>Bacillati</taxon>
        <taxon>Actinomycetota</taxon>
        <taxon>Actinomycetes</taxon>
        <taxon>Propionibacteriales</taxon>
        <taxon>Nocardioidaceae</taxon>
        <taxon>Friedmanniella</taxon>
        <taxon>environmental samples</taxon>
    </lineage>
</organism>
<sequence>CAGSIGTATRPCTSWRSVWPAALSRWRPPRRPRPPCPMPCRPVPASSWSSPGRSPTGSRRQSPPSSTPAPGWRERARPWSRSGSARPRVGPTGTPTPSPRASTRWFRSTSTCPGARRRRRRCRRCSTTCGSRR</sequence>
<dbReference type="GO" id="GO:0016491">
    <property type="term" value="F:oxidoreductase activity"/>
    <property type="evidence" value="ECO:0007669"/>
    <property type="project" value="UniProtKB-KW"/>
</dbReference>
<dbReference type="AlphaFoldDB" id="A0A6J4JZA3"/>
<feature type="non-terminal residue" evidence="2">
    <location>
        <position position="133"/>
    </location>
</feature>
<evidence type="ECO:0000313" key="2">
    <source>
        <dbReference type="EMBL" id="CAA9291232.1"/>
    </source>
</evidence>
<protein>
    <submittedName>
        <fullName evidence="2">NADH-ubiquinone oxidoreductase chain B</fullName>
        <ecNumber evidence="2">1.6.5.3</ecNumber>
    </submittedName>
</protein>
<feature type="compositionally biased region" description="Low complexity" evidence="1">
    <location>
        <begin position="85"/>
        <end position="114"/>
    </location>
</feature>
<evidence type="ECO:0000256" key="1">
    <source>
        <dbReference type="SAM" id="MobiDB-lite"/>
    </source>
</evidence>
<dbReference type="EMBL" id="CADCTT010000025">
    <property type="protein sequence ID" value="CAA9291232.1"/>
    <property type="molecule type" value="Genomic_DNA"/>
</dbReference>
<reference evidence="2" key="1">
    <citation type="submission" date="2020-02" db="EMBL/GenBank/DDBJ databases">
        <authorList>
            <person name="Meier V. D."/>
        </authorList>
    </citation>
    <scope>NUCLEOTIDE SEQUENCE</scope>
    <source>
        <strain evidence="2">AVDCRST_MAG61</strain>
    </source>
</reference>
<dbReference type="EC" id="1.6.5.3" evidence="2"/>
<keyword evidence="2" id="KW-0830">Ubiquinone</keyword>
<feature type="region of interest" description="Disordered" evidence="1">
    <location>
        <begin position="21"/>
        <end position="117"/>
    </location>
</feature>
<feature type="non-terminal residue" evidence="2">
    <location>
        <position position="1"/>
    </location>
</feature>